<sequence>MHIGVPLETHAGETRVAATPETVKKLIGQGHRVTIQSGAGVAASLPDAAYEAVGASIGTAADAFAADIVLKVLAPSDDELPMFAANGVVIGMLNPFSNETIGKMAARGLTAFALEAAPRTSRAQSLDVLSSQANIAGYKAVMLGANHYPRFMPMLMTAAGTVKAARVLILGAGVAGLQAIATARRLGAVIEASDVRPAVKEQIESLGAKFVDVPFETDEERECAQGVGGYARPMPASWMQRQAQAVHERAKQADIIITTALIPGRQAPTLLQEATVQEMKPGSVIIDLAASQGGNCPLTELDQVVVKHGVTLIGYANLATQVPADASALYSRNLLDFLKLVLDKDGQFHINLEDDIVAACLMCKGGEAVRVNK</sequence>
<name>A0A1H2SJV3_9PSED</name>
<dbReference type="AlphaFoldDB" id="A0A1H2SJV3"/>
<dbReference type="Pfam" id="PF01262">
    <property type="entry name" value="AlaDh_PNT_C"/>
    <property type="match status" value="1"/>
</dbReference>
<comment type="function">
    <text evidence="1">The transhydrogenation between NADH and NADP is coupled to respiration and ATP hydrolysis and functions as a proton pump across the membrane.</text>
</comment>
<dbReference type="Gene3D" id="3.40.50.720">
    <property type="entry name" value="NAD(P)-binding Rossmann-like Domain"/>
    <property type="match status" value="2"/>
</dbReference>
<evidence type="ECO:0000256" key="1">
    <source>
        <dbReference type="ARBA" id="ARBA00003943"/>
    </source>
</evidence>
<dbReference type="EC" id="7.1.1.1" evidence="3"/>
<dbReference type="Proteomes" id="UP000243778">
    <property type="component" value="Unassembled WGS sequence"/>
</dbReference>
<dbReference type="Pfam" id="PF05222">
    <property type="entry name" value="AlaDh_PNT_N"/>
    <property type="match status" value="1"/>
</dbReference>
<dbReference type="RefSeq" id="WP_090224606.1">
    <property type="nucleotide sequence ID" value="NZ_FNNU01000001.1"/>
</dbReference>
<proteinExistence type="inferred from homology"/>
<evidence type="ECO:0000313" key="14">
    <source>
        <dbReference type="EMBL" id="SDW31911.1"/>
    </source>
</evidence>
<dbReference type="OrthoDB" id="9804592at2"/>
<dbReference type="GO" id="GO:0006740">
    <property type="term" value="P:NADPH regeneration"/>
    <property type="evidence" value="ECO:0007669"/>
    <property type="project" value="TreeGrafter"/>
</dbReference>
<dbReference type="InterPro" id="IPR036291">
    <property type="entry name" value="NAD(P)-bd_dom_sf"/>
</dbReference>
<keyword evidence="4" id="KW-0547">Nucleotide-binding</keyword>
<dbReference type="EMBL" id="FNNU01000001">
    <property type="protein sequence ID" value="SDW31911.1"/>
    <property type="molecule type" value="Genomic_DNA"/>
</dbReference>
<dbReference type="SUPFAM" id="SSF51735">
    <property type="entry name" value="NAD(P)-binding Rossmann-fold domains"/>
    <property type="match status" value="1"/>
</dbReference>
<dbReference type="GO" id="GO:0050661">
    <property type="term" value="F:NADP binding"/>
    <property type="evidence" value="ECO:0007669"/>
    <property type="project" value="TreeGrafter"/>
</dbReference>
<dbReference type="PROSITE" id="PS00836">
    <property type="entry name" value="ALADH_PNT_1"/>
    <property type="match status" value="1"/>
</dbReference>
<evidence type="ECO:0000313" key="15">
    <source>
        <dbReference type="Proteomes" id="UP000243778"/>
    </source>
</evidence>
<dbReference type="InterPro" id="IPR007886">
    <property type="entry name" value="AlaDH/PNT_N"/>
</dbReference>
<dbReference type="GO" id="GO:0016491">
    <property type="term" value="F:oxidoreductase activity"/>
    <property type="evidence" value="ECO:0007669"/>
    <property type="project" value="InterPro"/>
</dbReference>
<dbReference type="STRING" id="1007099.SAMN05216287_0677"/>
<gene>
    <name evidence="14" type="ORF">SAMN05216287_0677</name>
</gene>
<evidence type="ECO:0000256" key="5">
    <source>
        <dbReference type="ARBA" id="ARBA00022857"/>
    </source>
</evidence>
<evidence type="ECO:0000259" key="13">
    <source>
        <dbReference type="SMART" id="SM01003"/>
    </source>
</evidence>
<dbReference type="SMART" id="SM01002">
    <property type="entry name" value="AlaDh_PNT_C"/>
    <property type="match status" value="1"/>
</dbReference>
<evidence type="ECO:0000256" key="7">
    <source>
        <dbReference type="ARBA" id="ARBA00023027"/>
    </source>
</evidence>
<evidence type="ECO:0000256" key="4">
    <source>
        <dbReference type="ARBA" id="ARBA00022741"/>
    </source>
</evidence>
<keyword evidence="6" id="KW-1278">Translocase</keyword>
<evidence type="ECO:0000256" key="3">
    <source>
        <dbReference type="ARBA" id="ARBA00012943"/>
    </source>
</evidence>
<dbReference type="GO" id="GO:0005886">
    <property type="term" value="C:plasma membrane"/>
    <property type="evidence" value="ECO:0007669"/>
    <property type="project" value="TreeGrafter"/>
</dbReference>
<comment type="catalytic activity">
    <reaction evidence="8">
        <text>NAD(+) + NADPH + H(+)(in) = NADH + NADP(+) + H(+)(out)</text>
        <dbReference type="Rhea" id="RHEA:47992"/>
        <dbReference type="ChEBI" id="CHEBI:15378"/>
        <dbReference type="ChEBI" id="CHEBI:57540"/>
        <dbReference type="ChEBI" id="CHEBI:57783"/>
        <dbReference type="ChEBI" id="CHEBI:57945"/>
        <dbReference type="ChEBI" id="CHEBI:58349"/>
        <dbReference type="EC" id="7.1.1.1"/>
    </reaction>
</comment>
<keyword evidence="15" id="KW-1185">Reference proteome</keyword>
<evidence type="ECO:0000256" key="2">
    <source>
        <dbReference type="ARBA" id="ARBA00005689"/>
    </source>
</evidence>
<dbReference type="GO" id="GO:0008750">
    <property type="term" value="F:proton-translocating NAD(P)+ transhydrogenase activity"/>
    <property type="evidence" value="ECO:0007669"/>
    <property type="project" value="UniProtKB-EC"/>
</dbReference>
<organism evidence="14 15">
    <name type="scientific">Pseudomonas kuykendallii</name>
    <dbReference type="NCBI Taxonomy" id="1007099"/>
    <lineage>
        <taxon>Bacteria</taxon>
        <taxon>Pseudomonadati</taxon>
        <taxon>Pseudomonadota</taxon>
        <taxon>Gammaproteobacteria</taxon>
        <taxon>Pseudomonadales</taxon>
        <taxon>Pseudomonadaceae</taxon>
        <taxon>Pseudomonas</taxon>
    </lineage>
</organism>
<dbReference type="SMART" id="SM01003">
    <property type="entry name" value="AlaDh_PNT_N"/>
    <property type="match status" value="1"/>
</dbReference>
<comment type="similarity">
    <text evidence="2">Belongs to the AlaDH/PNT family.</text>
</comment>
<dbReference type="CDD" id="cd05304">
    <property type="entry name" value="Rubrum_tdh"/>
    <property type="match status" value="1"/>
</dbReference>
<keyword evidence="5" id="KW-0521">NADP</keyword>
<evidence type="ECO:0000256" key="10">
    <source>
        <dbReference type="ARBA" id="ARBA00076996"/>
    </source>
</evidence>
<dbReference type="InterPro" id="IPR007698">
    <property type="entry name" value="AlaDH/PNT_NAD(H)-bd"/>
</dbReference>
<keyword evidence="7" id="KW-0520">NAD</keyword>
<evidence type="ECO:0000256" key="11">
    <source>
        <dbReference type="ARBA" id="ARBA00084087"/>
    </source>
</evidence>
<evidence type="ECO:0000256" key="9">
    <source>
        <dbReference type="ARBA" id="ARBA00071353"/>
    </source>
</evidence>
<dbReference type="PANTHER" id="PTHR10160:SF19">
    <property type="entry name" value="PROTON-TRANSLOCATING NAD(P)(+) TRANSHYDROGENASE"/>
    <property type="match status" value="1"/>
</dbReference>
<feature type="domain" description="Alanine dehydrogenase/pyridine nucleotide transhydrogenase N-terminal" evidence="13">
    <location>
        <begin position="4"/>
        <end position="136"/>
    </location>
</feature>
<dbReference type="PANTHER" id="PTHR10160">
    <property type="entry name" value="NAD(P) TRANSHYDROGENASE"/>
    <property type="match status" value="1"/>
</dbReference>
<evidence type="ECO:0000259" key="12">
    <source>
        <dbReference type="SMART" id="SM01002"/>
    </source>
</evidence>
<accession>A0A1H2SJV3</accession>
<reference evidence="15" key="1">
    <citation type="submission" date="2016-10" db="EMBL/GenBank/DDBJ databases">
        <authorList>
            <person name="Varghese N."/>
            <person name="Submissions S."/>
        </authorList>
    </citation>
    <scope>NUCLEOTIDE SEQUENCE [LARGE SCALE GENOMIC DNA]</scope>
    <source>
        <strain evidence="15">NRRL B-59562</strain>
    </source>
</reference>
<feature type="domain" description="Alanine dehydrogenase/pyridine nucleotide transhydrogenase NAD(H)-binding" evidence="12">
    <location>
        <begin position="145"/>
        <end position="314"/>
    </location>
</feature>
<dbReference type="SUPFAM" id="SSF52283">
    <property type="entry name" value="Formate/glycerate dehydrogenase catalytic domain-like"/>
    <property type="match status" value="1"/>
</dbReference>
<evidence type="ECO:0000256" key="8">
    <source>
        <dbReference type="ARBA" id="ARBA00048202"/>
    </source>
</evidence>
<dbReference type="NCBIfam" id="NF006942">
    <property type="entry name" value="PRK09424.1"/>
    <property type="match status" value="1"/>
</dbReference>
<dbReference type="InterPro" id="IPR008142">
    <property type="entry name" value="AlaDH/PNT_CS1"/>
</dbReference>
<protein>
    <recommendedName>
        <fullName evidence="9">NAD(P) transhydrogenase subunit alpha part 1</fullName>
        <ecNumber evidence="3">7.1.1.1</ecNumber>
    </recommendedName>
    <alternativeName>
        <fullName evidence="11">Nicotinamide nucleotide transhydrogenase subunit alpha 1</fullName>
    </alternativeName>
    <alternativeName>
        <fullName evidence="10">Pyridine nucleotide transhydrogenase subunit alpha 1</fullName>
    </alternativeName>
</protein>
<dbReference type="FunFam" id="3.40.50.720:FF:000188">
    <property type="entry name" value="NAD(P) transhydrogenase alpha subunit 1"/>
    <property type="match status" value="1"/>
</dbReference>
<evidence type="ECO:0000256" key="6">
    <source>
        <dbReference type="ARBA" id="ARBA00022967"/>
    </source>
</evidence>